<dbReference type="Proteomes" id="UP000295087">
    <property type="component" value="Unassembled WGS sequence"/>
</dbReference>
<dbReference type="EMBL" id="SNXK01000002">
    <property type="protein sequence ID" value="TDP39777.1"/>
    <property type="molecule type" value="Genomic_DNA"/>
</dbReference>
<evidence type="ECO:0000313" key="6">
    <source>
        <dbReference type="Proteomes" id="UP000295087"/>
    </source>
</evidence>
<dbReference type="Pfam" id="PF14011">
    <property type="entry name" value="ESX-1_EspG"/>
    <property type="match status" value="1"/>
</dbReference>
<dbReference type="RefSeq" id="WP_067491036.1">
    <property type="nucleotide sequence ID" value="NZ_SNXK01000002.1"/>
</dbReference>
<keyword evidence="6" id="KW-1185">Reference proteome</keyword>
<protein>
    <submittedName>
        <fullName evidence="5">ESAT-6 protein secretion system EspG family protein</fullName>
    </submittedName>
</protein>
<gene>
    <name evidence="5" type="ORF">DFR75_102496</name>
</gene>
<proteinExistence type="inferred from homology"/>
<comment type="similarity">
    <text evidence="2">Belongs to the EspG family.</text>
</comment>
<reference evidence="5 6" key="1">
    <citation type="submission" date="2019-03" db="EMBL/GenBank/DDBJ databases">
        <title>Genomic Encyclopedia of Type Strains, Phase IV (KMG-IV): sequencing the most valuable type-strain genomes for metagenomic binning, comparative biology and taxonomic classification.</title>
        <authorList>
            <person name="Goeker M."/>
        </authorList>
    </citation>
    <scope>NUCLEOTIDE SEQUENCE [LARGE SCALE GENOMIC DNA]</scope>
    <source>
        <strain evidence="5 6">DSM 44496</strain>
    </source>
</reference>
<name>A0A4R6PMP5_NOCIG</name>
<evidence type="ECO:0000256" key="3">
    <source>
        <dbReference type="ARBA" id="ARBA00022490"/>
    </source>
</evidence>
<evidence type="ECO:0000256" key="2">
    <source>
        <dbReference type="ARBA" id="ARBA00006411"/>
    </source>
</evidence>
<comment type="subcellular location">
    <subcellularLocation>
        <location evidence="1">Cytoplasm</location>
    </subcellularLocation>
</comment>
<evidence type="ECO:0000313" key="5">
    <source>
        <dbReference type="EMBL" id="TDP39777.1"/>
    </source>
</evidence>
<keyword evidence="4" id="KW-0143">Chaperone</keyword>
<sequence>MNRTWNLTELEMFTLWEWATSDFVPWPFFCRTRTLDADELDRQKADALAGLRRNEPEFVSFVLETLLDPDIKVIVHGHDGVDDMRVDALVRVMGCRRGDRGYVVRQKPGDTYWDSGGYVVTECDAVSLAEYVVRELPENAPGREADLVLETGDKAAQLDYSYAISSVHDSFDDPAPLRAKQFESAPLLRAGEVEVIQGRSRFGPRGVTRHKLSWRDVVDDGRYVIAEEVPRVATAADAKRFTELINQRIAEVVRAIKDERV</sequence>
<evidence type="ECO:0000256" key="1">
    <source>
        <dbReference type="ARBA" id="ARBA00004496"/>
    </source>
</evidence>
<keyword evidence="3" id="KW-0963">Cytoplasm</keyword>
<dbReference type="InterPro" id="IPR025734">
    <property type="entry name" value="EspG"/>
</dbReference>
<dbReference type="AlphaFoldDB" id="A0A4R6PMP5"/>
<accession>A0A4R6PMP5</accession>
<organism evidence="5 6">
    <name type="scientific">Nocardia ignorata</name>
    <dbReference type="NCBI Taxonomy" id="145285"/>
    <lineage>
        <taxon>Bacteria</taxon>
        <taxon>Bacillati</taxon>
        <taxon>Actinomycetota</taxon>
        <taxon>Actinomycetes</taxon>
        <taxon>Mycobacteriales</taxon>
        <taxon>Nocardiaceae</taxon>
        <taxon>Nocardia</taxon>
    </lineage>
</organism>
<evidence type="ECO:0000256" key="4">
    <source>
        <dbReference type="ARBA" id="ARBA00023186"/>
    </source>
</evidence>
<comment type="caution">
    <text evidence="5">The sequence shown here is derived from an EMBL/GenBank/DDBJ whole genome shotgun (WGS) entry which is preliminary data.</text>
</comment>